<dbReference type="GO" id="GO:0007168">
    <property type="term" value="P:receptor guanylyl cyclase signaling pathway"/>
    <property type="evidence" value="ECO:0007669"/>
    <property type="project" value="TreeGrafter"/>
</dbReference>
<protein>
    <recommendedName>
        <fullName evidence="9">Guanylate cyclase domain-containing protein</fullName>
    </recommendedName>
</protein>
<proteinExistence type="predicted"/>
<evidence type="ECO:0000313" key="10">
    <source>
        <dbReference type="EMBL" id="RCN44155.1"/>
    </source>
</evidence>
<dbReference type="GO" id="GO:0005886">
    <property type="term" value="C:plasma membrane"/>
    <property type="evidence" value="ECO:0007669"/>
    <property type="project" value="TreeGrafter"/>
</dbReference>
<dbReference type="PANTHER" id="PTHR11920">
    <property type="entry name" value="GUANYLYL CYCLASE"/>
    <property type="match status" value="1"/>
</dbReference>
<dbReference type="OrthoDB" id="60033at2759"/>
<dbReference type="STRING" id="29170.A0A368GME6"/>
<organism evidence="10 11">
    <name type="scientific">Ancylostoma caninum</name>
    <name type="common">Dog hookworm</name>
    <dbReference type="NCBI Taxonomy" id="29170"/>
    <lineage>
        <taxon>Eukaryota</taxon>
        <taxon>Metazoa</taxon>
        <taxon>Ecdysozoa</taxon>
        <taxon>Nematoda</taxon>
        <taxon>Chromadorea</taxon>
        <taxon>Rhabditida</taxon>
        <taxon>Rhabditina</taxon>
        <taxon>Rhabditomorpha</taxon>
        <taxon>Strongyloidea</taxon>
        <taxon>Ancylostomatidae</taxon>
        <taxon>Ancylostomatinae</taxon>
        <taxon>Ancylostoma</taxon>
    </lineage>
</organism>
<evidence type="ECO:0000256" key="3">
    <source>
        <dbReference type="ARBA" id="ARBA00022692"/>
    </source>
</evidence>
<dbReference type="GO" id="GO:0004016">
    <property type="term" value="F:adenylate cyclase activity"/>
    <property type="evidence" value="ECO:0007669"/>
    <property type="project" value="TreeGrafter"/>
</dbReference>
<keyword evidence="8" id="KW-0456">Lyase</keyword>
<dbReference type="InterPro" id="IPR029787">
    <property type="entry name" value="Nucleotide_cyclase"/>
</dbReference>
<gene>
    <name evidence="10" type="ORF">ANCCAN_09843</name>
</gene>
<dbReference type="CDD" id="cd07302">
    <property type="entry name" value="CHD"/>
    <property type="match status" value="1"/>
</dbReference>
<reference evidence="10 11" key="1">
    <citation type="submission" date="2014-10" db="EMBL/GenBank/DDBJ databases">
        <title>Draft genome of the hookworm Ancylostoma caninum.</title>
        <authorList>
            <person name="Mitreva M."/>
        </authorList>
    </citation>
    <scope>NUCLEOTIDE SEQUENCE [LARGE SCALE GENOMIC DNA]</scope>
    <source>
        <strain evidence="10 11">Baltimore</strain>
    </source>
</reference>
<dbReference type="Pfam" id="PF00211">
    <property type="entry name" value="Guanylate_cyc"/>
    <property type="match status" value="1"/>
</dbReference>
<evidence type="ECO:0000259" key="9">
    <source>
        <dbReference type="PROSITE" id="PS50125"/>
    </source>
</evidence>
<evidence type="ECO:0000256" key="4">
    <source>
        <dbReference type="ARBA" id="ARBA00022741"/>
    </source>
</evidence>
<dbReference type="SUPFAM" id="SSF55073">
    <property type="entry name" value="Nucleotide cyclase"/>
    <property type="match status" value="1"/>
</dbReference>
<dbReference type="InterPro" id="IPR001054">
    <property type="entry name" value="A/G_cyclase"/>
</dbReference>
<evidence type="ECO:0000256" key="7">
    <source>
        <dbReference type="ARBA" id="ARBA00023180"/>
    </source>
</evidence>
<comment type="caution">
    <text evidence="10">The sequence shown here is derived from an EMBL/GenBank/DDBJ whole genome shotgun (WGS) entry which is preliminary data.</text>
</comment>
<dbReference type="Proteomes" id="UP000252519">
    <property type="component" value="Unassembled WGS sequence"/>
</dbReference>
<evidence type="ECO:0000256" key="8">
    <source>
        <dbReference type="ARBA" id="ARBA00023239"/>
    </source>
</evidence>
<keyword evidence="11" id="KW-1185">Reference proteome</keyword>
<keyword evidence="5" id="KW-1133">Transmembrane helix</keyword>
<dbReference type="PANTHER" id="PTHR11920:SF501">
    <property type="entry name" value="GUANYLATE CYCLASE 32E"/>
    <property type="match status" value="1"/>
</dbReference>
<sequence length="91" mass="10294">MFQVETIGEAYMVVSGVSNFKATQFHAKEKGNKENFSMIWLIPHRPNEQLTLRIGIHTGSCLAGVMDKTMPRYCLFDDTVNTASRMSYAKC</sequence>
<dbReference type="GO" id="GO:0035556">
    <property type="term" value="P:intracellular signal transduction"/>
    <property type="evidence" value="ECO:0007669"/>
    <property type="project" value="InterPro"/>
</dbReference>
<evidence type="ECO:0000256" key="2">
    <source>
        <dbReference type="ARBA" id="ARBA00004370"/>
    </source>
</evidence>
<dbReference type="AlphaFoldDB" id="A0A368GME6"/>
<dbReference type="PROSITE" id="PS50125">
    <property type="entry name" value="GUANYLATE_CYCLASE_2"/>
    <property type="match status" value="1"/>
</dbReference>
<dbReference type="InterPro" id="IPR050401">
    <property type="entry name" value="Cyclic_nucleotide_synthase"/>
</dbReference>
<comment type="subcellular location">
    <subcellularLocation>
        <location evidence="2">Membrane</location>
    </subcellularLocation>
</comment>
<evidence type="ECO:0000313" key="11">
    <source>
        <dbReference type="Proteomes" id="UP000252519"/>
    </source>
</evidence>
<evidence type="ECO:0000256" key="1">
    <source>
        <dbReference type="ARBA" id="ARBA00001436"/>
    </source>
</evidence>
<keyword evidence="4" id="KW-0547">Nucleotide-binding</keyword>
<evidence type="ECO:0000256" key="6">
    <source>
        <dbReference type="ARBA" id="ARBA00023136"/>
    </source>
</evidence>
<keyword evidence="6" id="KW-0472">Membrane</keyword>
<dbReference type="GO" id="GO:0004383">
    <property type="term" value="F:guanylate cyclase activity"/>
    <property type="evidence" value="ECO:0007669"/>
    <property type="project" value="UniProtKB-EC"/>
</dbReference>
<comment type="catalytic activity">
    <reaction evidence="1">
        <text>GTP = 3',5'-cyclic GMP + diphosphate</text>
        <dbReference type="Rhea" id="RHEA:13665"/>
        <dbReference type="ChEBI" id="CHEBI:33019"/>
        <dbReference type="ChEBI" id="CHEBI:37565"/>
        <dbReference type="ChEBI" id="CHEBI:57746"/>
        <dbReference type="EC" id="4.6.1.2"/>
    </reaction>
</comment>
<name>A0A368GME6_ANCCA</name>
<keyword evidence="7" id="KW-0325">Glycoprotein</keyword>
<feature type="domain" description="Guanylate cyclase" evidence="9">
    <location>
        <begin position="1"/>
        <end position="87"/>
    </location>
</feature>
<dbReference type="EMBL" id="JOJR01000137">
    <property type="protein sequence ID" value="RCN44155.1"/>
    <property type="molecule type" value="Genomic_DNA"/>
</dbReference>
<keyword evidence="3" id="KW-0812">Transmembrane</keyword>
<accession>A0A368GME6</accession>
<dbReference type="GO" id="GO:0001653">
    <property type="term" value="F:peptide receptor activity"/>
    <property type="evidence" value="ECO:0007669"/>
    <property type="project" value="TreeGrafter"/>
</dbReference>
<dbReference type="GO" id="GO:0000166">
    <property type="term" value="F:nucleotide binding"/>
    <property type="evidence" value="ECO:0007669"/>
    <property type="project" value="UniProtKB-KW"/>
</dbReference>
<evidence type="ECO:0000256" key="5">
    <source>
        <dbReference type="ARBA" id="ARBA00022989"/>
    </source>
</evidence>
<dbReference type="Gene3D" id="3.30.70.1230">
    <property type="entry name" value="Nucleotide cyclase"/>
    <property type="match status" value="1"/>
</dbReference>